<dbReference type="GO" id="GO:0061630">
    <property type="term" value="F:ubiquitin protein ligase activity"/>
    <property type="evidence" value="ECO:0007669"/>
    <property type="project" value="UniProtKB-EC"/>
</dbReference>
<evidence type="ECO:0000256" key="13">
    <source>
        <dbReference type="PROSITE-ProRule" id="PRU00175"/>
    </source>
</evidence>
<dbReference type="InterPro" id="IPR044600">
    <property type="entry name" value="ATL1/ATL16-like"/>
</dbReference>
<feature type="region of interest" description="Disordered" evidence="14">
    <location>
        <begin position="182"/>
        <end position="215"/>
    </location>
</feature>
<evidence type="ECO:0000259" key="16">
    <source>
        <dbReference type="PROSITE" id="PS50089"/>
    </source>
</evidence>
<dbReference type="KEGG" id="egu:105057447"/>
<evidence type="ECO:0000256" key="3">
    <source>
        <dbReference type="ARBA" id="ARBA00004906"/>
    </source>
</evidence>
<dbReference type="PANTHER" id="PTHR46913">
    <property type="entry name" value="RING-H2 FINGER PROTEIN ATL16"/>
    <property type="match status" value="1"/>
</dbReference>
<dbReference type="Pfam" id="PF13639">
    <property type="entry name" value="zf-RING_2"/>
    <property type="match status" value="1"/>
</dbReference>
<keyword evidence="5" id="KW-0808">Transferase</keyword>
<comment type="catalytic activity">
    <reaction evidence="1">
        <text>S-ubiquitinyl-[E2 ubiquitin-conjugating enzyme]-L-cysteine + [acceptor protein]-L-lysine = [E2 ubiquitin-conjugating enzyme]-L-cysteine + N(6)-ubiquitinyl-[acceptor protein]-L-lysine.</text>
        <dbReference type="EC" id="2.3.2.27"/>
    </reaction>
</comment>
<evidence type="ECO:0000256" key="8">
    <source>
        <dbReference type="ARBA" id="ARBA00022771"/>
    </source>
</evidence>
<feature type="domain" description="RING-type" evidence="16">
    <location>
        <begin position="115"/>
        <end position="157"/>
    </location>
</feature>
<dbReference type="OrthoDB" id="783777at2759"/>
<evidence type="ECO:0000313" key="17">
    <source>
        <dbReference type="Proteomes" id="UP000504607"/>
    </source>
</evidence>
<evidence type="ECO:0000256" key="6">
    <source>
        <dbReference type="ARBA" id="ARBA00022692"/>
    </source>
</evidence>
<dbReference type="Gene3D" id="3.30.40.10">
    <property type="entry name" value="Zinc/RING finger domain, C3HC4 (zinc finger)"/>
    <property type="match status" value="1"/>
</dbReference>
<keyword evidence="6 15" id="KW-0812">Transmembrane</keyword>
<evidence type="ECO:0000256" key="1">
    <source>
        <dbReference type="ARBA" id="ARBA00000900"/>
    </source>
</evidence>
<keyword evidence="7" id="KW-0479">Metal-binding</keyword>
<dbReference type="PROSITE" id="PS50089">
    <property type="entry name" value="ZF_RING_2"/>
    <property type="match status" value="1"/>
</dbReference>
<dbReference type="Proteomes" id="UP000504607">
    <property type="component" value="Chromosome 14"/>
</dbReference>
<dbReference type="InterPro" id="IPR013083">
    <property type="entry name" value="Znf_RING/FYVE/PHD"/>
</dbReference>
<evidence type="ECO:0000256" key="9">
    <source>
        <dbReference type="ARBA" id="ARBA00022786"/>
    </source>
</evidence>
<dbReference type="SMART" id="SM00184">
    <property type="entry name" value="RING"/>
    <property type="match status" value="1"/>
</dbReference>
<name>A0A6I9SEZ0_ELAGV</name>
<dbReference type="AlphaFoldDB" id="A0A6I9SEZ0"/>
<feature type="compositionally biased region" description="Pro residues" evidence="14">
    <location>
        <begin position="289"/>
        <end position="308"/>
    </location>
</feature>
<feature type="region of interest" description="Disordered" evidence="14">
    <location>
        <begin position="272"/>
        <end position="308"/>
    </location>
</feature>
<dbReference type="CDD" id="cd16461">
    <property type="entry name" value="RING-H2_EL5-like"/>
    <property type="match status" value="1"/>
</dbReference>
<keyword evidence="10" id="KW-0862">Zinc</keyword>
<keyword evidence="9" id="KW-0833">Ubl conjugation pathway</keyword>
<evidence type="ECO:0000256" key="12">
    <source>
        <dbReference type="ARBA" id="ARBA00023136"/>
    </source>
</evidence>
<keyword evidence="11 15" id="KW-1133">Transmembrane helix</keyword>
<evidence type="ECO:0000256" key="10">
    <source>
        <dbReference type="ARBA" id="ARBA00022833"/>
    </source>
</evidence>
<keyword evidence="12 15" id="KW-0472">Membrane</keyword>
<keyword evidence="17" id="KW-1185">Reference proteome</keyword>
<dbReference type="SUPFAM" id="SSF57850">
    <property type="entry name" value="RING/U-box"/>
    <property type="match status" value="1"/>
</dbReference>
<comment type="pathway">
    <text evidence="3">Protein modification; protein ubiquitination.</text>
</comment>
<evidence type="ECO:0000256" key="14">
    <source>
        <dbReference type="SAM" id="MobiDB-lite"/>
    </source>
</evidence>
<gene>
    <name evidence="18" type="primary">LOC105057447</name>
</gene>
<organism evidence="17 18">
    <name type="scientific">Elaeis guineensis var. tenera</name>
    <name type="common">Oil palm</name>
    <dbReference type="NCBI Taxonomy" id="51953"/>
    <lineage>
        <taxon>Eukaryota</taxon>
        <taxon>Viridiplantae</taxon>
        <taxon>Streptophyta</taxon>
        <taxon>Embryophyta</taxon>
        <taxon>Tracheophyta</taxon>
        <taxon>Spermatophyta</taxon>
        <taxon>Magnoliopsida</taxon>
        <taxon>Liliopsida</taxon>
        <taxon>Arecaceae</taxon>
        <taxon>Arecoideae</taxon>
        <taxon>Cocoseae</taxon>
        <taxon>Elaeidinae</taxon>
        <taxon>Elaeis</taxon>
    </lineage>
</organism>
<comment type="subcellular location">
    <subcellularLocation>
        <location evidence="2">Membrane</location>
        <topology evidence="2">Single-pass membrane protein</topology>
    </subcellularLocation>
</comment>
<dbReference type="GeneID" id="105057447"/>
<evidence type="ECO:0000313" key="18">
    <source>
        <dbReference type="RefSeq" id="XP_010938358.1"/>
    </source>
</evidence>
<evidence type="ECO:0000256" key="7">
    <source>
        <dbReference type="ARBA" id="ARBA00022723"/>
    </source>
</evidence>
<dbReference type="PANTHER" id="PTHR46913:SF1">
    <property type="entry name" value="RING-H2 FINGER PROTEIN ATL16"/>
    <property type="match status" value="1"/>
</dbReference>
<reference evidence="18" key="1">
    <citation type="submission" date="2025-08" db="UniProtKB">
        <authorList>
            <consortium name="RefSeq"/>
        </authorList>
    </citation>
    <scope>IDENTIFICATION</scope>
</reference>
<dbReference type="InParanoid" id="A0A6I9SEZ0"/>
<evidence type="ECO:0000256" key="15">
    <source>
        <dbReference type="SAM" id="Phobius"/>
    </source>
</evidence>
<dbReference type="FunFam" id="3.30.40.10:FF:000457">
    <property type="entry name" value="RING-H2 finger protein ATL3"/>
    <property type="match status" value="1"/>
</dbReference>
<proteinExistence type="predicted"/>
<dbReference type="EC" id="2.3.2.27" evidence="4"/>
<feature type="transmembrane region" description="Helical" evidence="15">
    <location>
        <begin position="30"/>
        <end position="52"/>
    </location>
</feature>
<dbReference type="InterPro" id="IPR001841">
    <property type="entry name" value="Znf_RING"/>
</dbReference>
<sequence>MDPNNNGSGGDPNPDGGVAPPKGYALSGKIMLTAIVVLFTAVLLILFLHLYLRWRVLRRTSSGRRRRRRLVFAGEDQNSPFPADRGLAADVLKSLPVFVFSGGGGGGGGDEVVECAVCLAEFEEGEKVRSLPRCGHRFHIECIDMWFRSHATCPLCRAAVEAAPPPVNRTISVQVSASEPAAAAERSTSVSDLGSRCGGEEGIGSSSANSGGPELRIEVPARRGEGFRGSEEELGLAFGLGSPGGQGMKSPASRILLLRRLLSRDLRIYRGGSSGAELDLERGEVAERSPPPPHSPSPPPPPPPAAAV</sequence>
<keyword evidence="8 13" id="KW-0863">Zinc-finger</keyword>
<evidence type="ECO:0000256" key="5">
    <source>
        <dbReference type="ARBA" id="ARBA00022679"/>
    </source>
</evidence>
<dbReference type="GO" id="GO:0016020">
    <property type="term" value="C:membrane"/>
    <property type="evidence" value="ECO:0007669"/>
    <property type="project" value="UniProtKB-SubCell"/>
</dbReference>
<dbReference type="RefSeq" id="XP_010938358.1">
    <property type="nucleotide sequence ID" value="XM_010940056.3"/>
</dbReference>
<evidence type="ECO:0000256" key="2">
    <source>
        <dbReference type="ARBA" id="ARBA00004167"/>
    </source>
</evidence>
<protein>
    <recommendedName>
        <fullName evidence="4">RING-type E3 ubiquitin transferase</fullName>
        <ecNumber evidence="4">2.3.2.27</ecNumber>
    </recommendedName>
</protein>
<dbReference type="GO" id="GO:0016567">
    <property type="term" value="P:protein ubiquitination"/>
    <property type="evidence" value="ECO:0007669"/>
    <property type="project" value="UniProtKB-UniPathway"/>
</dbReference>
<accession>A0A6I9SEZ0</accession>
<evidence type="ECO:0000256" key="11">
    <source>
        <dbReference type="ARBA" id="ARBA00022989"/>
    </source>
</evidence>
<dbReference type="GO" id="GO:0008270">
    <property type="term" value="F:zinc ion binding"/>
    <property type="evidence" value="ECO:0007669"/>
    <property type="project" value="UniProtKB-KW"/>
</dbReference>
<evidence type="ECO:0000256" key="4">
    <source>
        <dbReference type="ARBA" id="ARBA00012483"/>
    </source>
</evidence>
<dbReference type="UniPathway" id="UPA00143"/>